<reference evidence="2" key="1">
    <citation type="submission" date="2016-03" db="EMBL/GenBank/DDBJ databases">
        <title>Mechanisms controlling the formation of the plant cell surface in tip-growing cells are functionally conserved among land plants.</title>
        <authorList>
            <person name="Honkanen S."/>
            <person name="Jones V.A."/>
            <person name="Morieri G."/>
            <person name="Champion C."/>
            <person name="Hetherington A.J."/>
            <person name="Kelly S."/>
            <person name="Saint-Marcoux D."/>
            <person name="Proust H."/>
            <person name="Prescott H."/>
            <person name="Dolan L."/>
        </authorList>
    </citation>
    <scope>NUCLEOTIDE SEQUENCE [LARGE SCALE GENOMIC DNA]</scope>
    <source>
        <tissue evidence="2">Whole gametophyte</tissue>
    </source>
</reference>
<dbReference type="GO" id="GO:0008270">
    <property type="term" value="F:zinc ion binding"/>
    <property type="evidence" value="ECO:0007669"/>
    <property type="project" value="InterPro"/>
</dbReference>
<organism evidence="2 3">
    <name type="scientific">Marchantia polymorpha subsp. ruderalis</name>
    <dbReference type="NCBI Taxonomy" id="1480154"/>
    <lineage>
        <taxon>Eukaryota</taxon>
        <taxon>Viridiplantae</taxon>
        <taxon>Streptophyta</taxon>
        <taxon>Embryophyta</taxon>
        <taxon>Marchantiophyta</taxon>
        <taxon>Marchantiopsida</taxon>
        <taxon>Marchantiidae</taxon>
        <taxon>Marchantiales</taxon>
        <taxon>Marchantiaceae</taxon>
        <taxon>Marchantia</taxon>
    </lineage>
</organism>
<name>A0A176WG13_MARPO</name>
<evidence type="ECO:0000259" key="1">
    <source>
        <dbReference type="Pfam" id="PF22936"/>
    </source>
</evidence>
<protein>
    <recommendedName>
        <fullName evidence="1">Retrovirus-related Pol polyprotein from transposon TNT 1-94-like beta-barrel domain-containing protein</fullName>
    </recommendedName>
</protein>
<sequence>MIVEEVTERLRAVEYRLEARKLTTEMNSRLVLFTKKEEMIRCMRQREKETAAKGNPCRYCKKYGRWEQDCRKKKRDEAANLVKAQGDEEDEPALMMVHVASIISPTHDEMVTADGQVYLNKDRATVQIGDTSKLEQARKMWYLDKGAANHMIRNIAVFSELNRGITDTVKFGDGSLVDILGRVTIIFSARRESYRVLTKVYYIPRLHSNTISRD</sequence>
<dbReference type="AlphaFoldDB" id="A0A176WG13"/>
<feature type="domain" description="Retrovirus-related Pol polyprotein from transposon TNT 1-94-like beta-barrel" evidence="1">
    <location>
        <begin position="141"/>
        <end position="212"/>
    </location>
</feature>
<evidence type="ECO:0000313" key="3">
    <source>
        <dbReference type="Proteomes" id="UP000077202"/>
    </source>
</evidence>
<dbReference type="SUPFAM" id="SSF57756">
    <property type="entry name" value="Retrovirus zinc finger-like domains"/>
    <property type="match status" value="1"/>
</dbReference>
<evidence type="ECO:0000313" key="2">
    <source>
        <dbReference type="EMBL" id="OAE32160.1"/>
    </source>
</evidence>
<proteinExistence type="predicted"/>
<accession>A0A176WG13</accession>
<keyword evidence="3" id="KW-1185">Reference proteome</keyword>
<dbReference type="InterPro" id="IPR036875">
    <property type="entry name" value="Znf_CCHC_sf"/>
</dbReference>
<dbReference type="Pfam" id="PF22936">
    <property type="entry name" value="Pol_BBD"/>
    <property type="match status" value="1"/>
</dbReference>
<gene>
    <name evidence="2" type="ORF">AXG93_2912s1500</name>
</gene>
<dbReference type="InterPro" id="IPR054722">
    <property type="entry name" value="PolX-like_BBD"/>
</dbReference>
<dbReference type="GO" id="GO:0003676">
    <property type="term" value="F:nucleic acid binding"/>
    <property type="evidence" value="ECO:0007669"/>
    <property type="project" value="InterPro"/>
</dbReference>
<dbReference type="EMBL" id="LVLJ01000884">
    <property type="protein sequence ID" value="OAE32160.1"/>
    <property type="molecule type" value="Genomic_DNA"/>
</dbReference>
<comment type="caution">
    <text evidence="2">The sequence shown here is derived from an EMBL/GenBank/DDBJ whole genome shotgun (WGS) entry which is preliminary data.</text>
</comment>
<dbReference type="Proteomes" id="UP000077202">
    <property type="component" value="Unassembled WGS sequence"/>
</dbReference>